<feature type="compositionally biased region" description="Basic and acidic residues" evidence="1">
    <location>
        <begin position="1"/>
        <end position="15"/>
    </location>
</feature>
<gene>
    <name evidence="2" type="ORF">NDU88_007554</name>
</gene>
<sequence>MRSAEKMAGGKEGERGGGFTRSSAGGRDGKRRRTPGGETSNNVAETAATQEAQRGTTSHASGEAWQTQLDPPAPDSKSAPRGLGSAQSGAAPLQHPTQADHLSRYNLASVYRGSPGPVVLYSLRFFSVCQGPELYLKSSGLAACPRVAPSPRRCVAPSLSLSRPRSVPDPFWGLARVQE</sequence>
<name>A0AAV7VR53_PLEWA</name>
<proteinExistence type="predicted"/>
<dbReference type="Proteomes" id="UP001066276">
    <property type="component" value="Chromosome 2_1"/>
</dbReference>
<accession>A0AAV7VR53</accession>
<dbReference type="AlphaFoldDB" id="A0AAV7VR53"/>
<reference evidence="2" key="1">
    <citation type="journal article" date="2022" name="bioRxiv">
        <title>Sequencing and chromosome-scale assembly of the giantPleurodeles waltlgenome.</title>
        <authorList>
            <person name="Brown T."/>
            <person name="Elewa A."/>
            <person name="Iarovenko S."/>
            <person name="Subramanian E."/>
            <person name="Araus A.J."/>
            <person name="Petzold A."/>
            <person name="Susuki M."/>
            <person name="Suzuki K.-i.T."/>
            <person name="Hayashi T."/>
            <person name="Toyoda A."/>
            <person name="Oliveira C."/>
            <person name="Osipova E."/>
            <person name="Leigh N.D."/>
            <person name="Simon A."/>
            <person name="Yun M.H."/>
        </authorList>
    </citation>
    <scope>NUCLEOTIDE SEQUENCE</scope>
    <source>
        <strain evidence="2">20211129_DDA</strain>
        <tissue evidence="2">Liver</tissue>
    </source>
</reference>
<keyword evidence="3" id="KW-1185">Reference proteome</keyword>
<evidence type="ECO:0000256" key="1">
    <source>
        <dbReference type="SAM" id="MobiDB-lite"/>
    </source>
</evidence>
<feature type="compositionally biased region" description="Polar residues" evidence="1">
    <location>
        <begin position="37"/>
        <end position="69"/>
    </location>
</feature>
<protein>
    <submittedName>
        <fullName evidence="2">Uncharacterized protein</fullName>
    </submittedName>
</protein>
<dbReference type="EMBL" id="JANPWB010000003">
    <property type="protein sequence ID" value="KAJ1203773.1"/>
    <property type="molecule type" value="Genomic_DNA"/>
</dbReference>
<feature type="region of interest" description="Disordered" evidence="1">
    <location>
        <begin position="1"/>
        <end position="98"/>
    </location>
</feature>
<organism evidence="2 3">
    <name type="scientific">Pleurodeles waltl</name>
    <name type="common">Iberian ribbed newt</name>
    <dbReference type="NCBI Taxonomy" id="8319"/>
    <lineage>
        <taxon>Eukaryota</taxon>
        <taxon>Metazoa</taxon>
        <taxon>Chordata</taxon>
        <taxon>Craniata</taxon>
        <taxon>Vertebrata</taxon>
        <taxon>Euteleostomi</taxon>
        <taxon>Amphibia</taxon>
        <taxon>Batrachia</taxon>
        <taxon>Caudata</taxon>
        <taxon>Salamandroidea</taxon>
        <taxon>Salamandridae</taxon>
        <taxon>Pleurodelinae</taxon>
        <taxon>Pleurodeles</taxon>
    </lineage>
</organism>
<evidence type="ECO:0000313" key="3">
    <source>
        <dbReference type="Proteomes" id="UP001066276"/>
    </source>
</evidence>
<evidence type="ECO:0000313" key="2">
    <source>
        <dbReference type="EMBL" id="KAJ1203773.1"/>
    </source>
</evidence>
<comment type="caution">
    <text evidence="2">The sequence shown here is derived from an EMBL/GenBank/DDBJ whole genome shotgun (WGS) entry which is preliminary data.</text>
</comment>